<organism evidence="2 3">
    <name type="scientific">Gekko japonicus</name>
    <name type="common">Schlegel's Japanese gecko</name>
    <dbReference type="NCBI Taxonomy" id="146911"/>
    <lineage>
        <taxon>Eukaryota</taxon>
        <taxon>Metazoa</taxon>
        <taxon>Chordata</taxon>
        <taxon>Craniata</taxon>
        <taxon>Vertebrata</taxon>
        <taxon>Euteleostomi</taxon>
        <taxon>Lepidosauria</taxon>
        <taxon>Squamata</taxon>
        <taxon>Bifurcata</taxon>
        <taxon>Gekkota</taxon>
        <taxon>Gekkonidae</taxon>
        <taxon>Gekkoninae</taxon>
        <taxon>Gekko</taxon>
    </lineage>
</organism>
<evidence type="ECO:0000313" key="3">
    <source>
        <dbReference type="RefSeq" id="XP_015261305.1"/>
    </source>
</evidence>
<name>A0ABM1JIL8_GEKJA</name>
<dbReference type="Proteomes" id="UP000694871">
    <property type="component" value="Unplaced"/>
</dbReference>
<dbReference type="PANTHER" id="PTHR36869:SF1">
    <property type="entry name" value="CHROMOSOME 16 OPEN READING FRAME 46"/>
    <property type="match status" value="1"/>
</dbReference>
<protein>
    <submittedName>
        <fullName evidence="3">Uncharacterized protein C16orf46 homolog</fullName>
    </submittedName>
</protein>
<feature type="compositionally biased region" description="Polar residues" evidence="1">
    <location>
        <begin position="399"/>
        <end position="408"/>
    </location>
</feature>
<proteinExistence type="predicted"/>
<evidence type="ECO:0000256" key="1">
    <source>
        <dbReference type="SAM" id="MobiDB-lite"/>
    </source>
</evidence>
<keyword evidence="2" id="KW-1185">Reference proteome</keyword>
<dbReference type="RefSeq" id="XP_015261305.1">
    <property type="nucleotide sequence ID" value="XM_015405819.1"/>
</dbReference>
<dbReference type="Pfam" id="PF15032">
    <property type="entry name" value="DUF4529"/>
    <property type="match status" value="2"/>
</dbReference>
<accession>A0ABM1JIL8</accession>
<feature type="region of interest" description="Disordered" evidence="1">
    <location>
        <begin position="381"/>
        <end position="413"/>
    </location>
</feature>
<dbReference type="PANTHER" id="PTHR36869">
    <property type="entry name" value="CHROMOSOME 16 OPEN READING FRAME 46"/>
    <property type="match status" value="1"/>
</dbReference>
<dbReference type="InterPro" id="IPR027836">
    <property type="entry name" value="DUF4529"/>
</dbReference>
<sequence length="438" mass="48815">MTSSGQNQSEISSEKAAANVKTVERDWRCTYPNERRERSQIYALLSISNSTDEQEEKSLECVNGTGWEEAVQGWSKTVPFAYLQLQKRARRTRTSESVSGCLYCLDLMQVIDKGLEQDPKLSASLTTDSIPEKQSLFYSNPALSSYPLVDDAKKDNCNGKLYSAQISQGEKKRLSLKEAQAFLSEKKTFLMKEDQLFQAEKKVVPIREYSILALGKPKSVETLKCKDTKSHEPITGNLGDSEATPVKSSMVLPPLKDTALKNSLDLSPKKSKPVIFQANERASHAVSKTISFTQVFKTKEPSHEKGVDPTGDVLKEPVKIYERASFAPKFPKTSCISGAMDQCYWRCALLPDRKITPVSNAIALRRTSHLSGMHFLHTKGARDSRADENWDPFTRSRSHTGPRQGNESKTQDIPLLSGLFPSLTVSRVAITTLPSRLT</sequence>
<dbReference type="GeneID" id="107105792"/>
<evidence type="ECO:0000313" key="2">
    <source>
        <dbReference type="Proteomes" id="UP000694871"/>
    </source>
</evidence>
<gene>
    <name evidence="3" type="primary">LOC107105792</name>
</gene>
<reference evidence="3" key="1">
    <citation type="submission" date="2025-08" db="UniProtKB">
        <authorList>
            <consortium name="RefSeq"/>
        </authorList>
    </citation>
    <scope>IDENTIFICATION</scope>
</reference>